<gene>
    <name evidence="8" type="ORF">RCL2_001262800</name>
</gene>
<dbReference type="AlphaFoldDB" id="A0A8H3LBR1"/>
<evidence type="ECO:0000256" key="3">
    <source>
        <dbReference type="ARBA" id="ARBA00022771"/>
    </source>
</evidence>
<evidence type="ECO:0000256" key="1">
    <source>
        <dbReference type="ARBA" id="ARBA00004123"/>
    </source>
</evidence>
<sequence>MVHPYMCMLKRMFAPRANENETIESYLELIYGPLIPENEEENAEEDIDDSSSAVSSDDDIPTAGNQHWQYMHQRQSQGQGWGQSQGRGRGHGRGCGCGCGCGRDRGRGHGHGHILQRSNNEVEDINQVEYLPPVSNLDNVLKKVRAAIYLSLETHWDVPSELSLVATILDPRMKSFLFVKDSHREEQKTQAESLLSNLYTQLKHDLELPEEVRSPILDDDDDIFERMWASNQQLTQTGNDNNEIMCYLRCLDELKSTDPLVWWRDHRSSYPILSKLARKYLSIPSTSVPSERLFSDAGNHISAKRTRLAPELVDRILFLKRNSTYFPIFPPLENE</sequence>
<dbReference type="Pfam" id="PF05699">
    <property type="entry name" value="Dimer_Tnp_hAT"/>
    <property type="match status" value="1"/>
</dbReference>
<reference evidence="8" key="1">
    <citation type="submission" date="2019-10" db="EMBL/GenBank/DDBJ databases">
        <title>Conservation and host-specific expression of non-tandemly repeated heterogenous ribosome RNA gene in arbuscular mycorrhizal fungi.</title>
        <authorList>
            <person name="Maeda T."/>
            <person name="Kobayashi Y."/>
            <person name="Nakagawa T."/>
            <person name="Ezawa T."/>
            <person name="Yamaguchi K."/>
            <person name="Bino T."/>
            <person name="Nishimoto Y."/>
            <person name="Shigenobu S."/>
            <person name="Kawaguchi M."/>
        </authorList>
    </citation>
    <scope>NUCLEOTIDE SEQUENCE</scope>
    <source>
        <strain evidence="8">HR1</strain>
    </source>
</reference>
<keyword evidence="3" id="KW-0863">Zinc-finger</keyword>
<dbReference type="InterPro" id="IPR008906">
    <property type="entry name" value="HATC_C_dom"/>
</dbReference>
<evidence type="ECO:0000313" key="9">
    <source>
        <dbReference type="Proteomes" id="UP000615446"/>
    </source>
</evidence>
<evidence type="ECO:0000256" key="4">
    <source>
        <dbReference type="ARBA" id="ARBA00022833"/>
    </source>
</evidence>
<organism evidence="8 9">
    <name type="scientific">Rhizophagus clarus</name>
    <dbReference type="NCBI Taxonomy" id="94130"/>
    <lineage>
        <taxon>Eukaryota</taxon>
        <taxon>Fungi</taxon>
        <taxon>Fungi incertae sedis</taxon>
        <taxon>Mucoromycota</taxon>
        <taxon>Glomeromycotina</taxon>
        <taxon>Glomeromycetes</taxon>
        <taxon>Glomerales</taxon>
        <taxon>Glomeraceae</taxon>
        <taxon>Rhizophagus</taxon>
    </lineage>
</organism>
<dbReference type="SUPFAM" id="SSF53098">
    <property type="entry name" value="Ribonuclease H-like"/>
    <property type="match status" value="1"/>
</dbReference>
<feature type="domain" description="HAT C-terminal dimerisation" evidence="7">
    <location>
        <begin position="250"/>
        <end position="322"/>
    </location>
</feature>
<accession>A0A8H3LBR1</accession>
<keyword evidence="4" id="KW-0862">Zinc</keyword>
<dbReference type="GO" id="GO:0008270">
    <property type="term" value="F:zinc ion binding"/>
    <property type="evidence" value="ECO:0007669"/>
    <property type="project" value="UniProtKB-KW"/>
</dbReference>
<evidence type="ECO:0000256" key="6">
    <source>
        <dbReference type="SAM" id="MobiDB-lite"/>
    </source>
</evidence>
<dbReference type="InterPro" id="IPR012337">
    <property type="entry name" value="RNaseH-like_sf"/>
</dbReference>
<evidence type="ECO:0000256" key="5">
    <source>
        <dbReference type="ARBA" id="ARBA00023242"/>
    </source>
</evidence>
<evidence type="ECO:0000259" key="7">
    <source>
        <dbReference type="Pfam" id="PF05699"/>
    </source>
</evidence>
<keyword evidence="2" id="KW-0479">Metal-binding</keyword>
<feature type="compositionally biased region" description="Acidic residues" evidence="6">
    <location>
        <begin position="40"/>
        <end position="49"/>
    </location>
</feature>
<dbReference type="EMBL" id="BLAL01000156">
    <property type="protein sequence ID" value="GES85523.1"/>
    <property type="molecule type" value="Genomic_DNA"/>
</dbReference>
<protein>
    <submittedName>
        <fullName evidence="8">Zinc finger BED domain-containing protein 1-like</fullName>
    </submittedName>
</protein>
<dbReference type="OrthoDB" id="2435819at2759"/>
<evidence type="ECO:0000256" key="2">
    <source>
        <dbReference type="ARBA" id="ARBA00022723"/>
    </source>
</evidence>
<dbReference type="GO" id="GO:0046983">
    <property type="term" value="F:protein dimerization activity"/>
    <property type="evidence" value="ECO:0007669"/>
    <property type="project" value="InterPro"/>
</dbReference>
<dbReference type="PANTHER" id="PTHR46481">
    <property type="entry name" value="ZINC FINGER BED DOMAIN-CONTAINING PROTEIN 4"/>
    <property type="match status" value="1"/>
</dbReference>
<name>A0A8H3LBR1_9GLOM</name>
<dbReference type="Proteomes" id="UP000615446">
    <property type="component" value="Unassembled WGS sequence"/>
</dbReference>
<comment type="caution">
    <text evidence="8">The sequence shown here is derived from an EMBL/GenBank/DDBJ whole genome shotgun (WGS) entry which is preliminary data.</text>
</comment>
<dbReference type="GO" id="GO:0005634">
    <property type="term" value="C:nucleus"/>
    <property type="evidence" value="ECO:0007669"/>
    <property type="project" value="UniProtKB-SubCell"/>
</dbReference>
<dbReference type="InterPro" id="IPR052035">
    <property type="entry name" value="ZnF_BED_domain_contain"/>
</dbReference>
<feature type="region of interest" description="Disordered" evidence="6">
    <location>
        <begin position="40"/>
        <end position="64"/>
    </location>
</feature>
<evidence type="ECO:0000313" key="8">
    <source>
        <dbReference type="EMBL" id="GES85523.1"/>
    </source>
</evidence>
<proteinExistence type="predicted"/>
<keyword evidence="5" id="KW-0539">Nucleus</keyword>
<comment type="subcellular location">
    <subcellularLocation>
        <location evidence="1">Nucleus</location>
    </subcellularLocation>
</comment>
<dbReference type="PANTHER" id="PTHR46481:SF10">
    <property type="entry name" value="ZINC FINGER BED DOMAIN-CONTAINING PROTEIN 39"/>
    <property type="match status" value="1"/>
</dbReference>